<evidence type="ECO:0000313" key="5">
    <source>
        <dbReference type="EMBL" id="SSX17276.1"/>
    </source>
</evidence>
<dbReference type="EMBL" id="UFQT01000004">
    <property type="protein sequence ID" value="SSX17276.1"/>
    <property type="molecule type" value="Genomic_DNA"/>
</dbReference>
<dbReference type="Gene3D" id="3.80.10.10">
    <property type="entry name" value="Ribonuclease Inhibitor"/>
    <property type="match status" value="5"/>
</dbReference>
<dbReference type="FunFam" id="3.80.10.10:FF:001164">
    <property type="entry name" value="GH01279p"/>
    <property type="match status" value="1"/>
</dbReference>
<gene>
    <name evidence="4" type="primary">CSON011490</name>
</gene>
<reference evidence="5" key="2">
    <citation type="submission" date="2018-07" db="EMBL/GenBank/DDBJ databases">
        <authorList>
            <person name="Quirk P.G."/>
            <person name="Krulwich T.A."/>
        </authorList>
    </citation>
    <scope>NUCLEOTIDE SEQUENCE</scope>
</reference>
<proteinExistence type="predicted"/>
<keyword evidence="3" id="KW-0812">Transmembrane</keyword>
<keyword evidence="2" id="KW-0677">Repeat</keyword>
<accession>A0A336JWN3</accession>
<dbReference type="InterPro" id="IPR003591">
    <property type="entry name" value="Leu-rich_rpt_typical-subtyp"/>
</dbReference>
<dbReference type="EMBL" id="UFQS01000004">
    <property type="protein sequence ID" value="SSW96889.1"/>
    <property type="molecule type" value="Genomic_DNA"/>
</dbReference>
<reference evidence="4" key="1">
    <citation type="submission" date="2018-04" db="EMBL/GenBank/DDBJ databases">
        <authorList>
            <person name="Go L.Y."/>
            <person name="Mitchell J.A."/>
        </authorList>
    </citation>
    <scope>NUCLEOTIDE SEQUENCE</scope>
    <source>
        <tissue evidence="4">Whole organism</tissue>
    </source>
</reference>
<dbReference type="SMART" id="SM00369">
    <property type="entry name" value="LRR_TYP"/>
    <property type="match status" value="12"/>
</dbReference>
<dbReference type="AlphaFoldDB" id="A0A336JWN3"/>
<dbReference type="Pfam" id="PF13855">
    <property type="entry name" value="LRR_8"/>
    <property type="match status" value="4"/>
</dbReference>
<dbReference type="PANTHER" id="PTHR45712">
    <property type="entry name" value="AGAP008170-PA"/>
    <property type="match status" value="1"/>
</dbReference>
<keyword evidence="3" id="KW-1133">Transmembrane helix</keyword>
<dbReference type="SUPFAM" id="SSF52058">
    <property type="entry name" value="L domain-like"/>
    <property type="match status" value="2"/>
</dbReference>
<feature type="transmembrane region" description="Helical" evidence="3">
    <location>
        <begin position="655"/>
        <end position="674"/>
    </location>
</feature>
<evidence type="ECO:0000313" key="4">
    <source>
        <dbReference type="EMBL" id="SSW96889.1"/>
    </source>
</evidence>
<evidence type="ECO:0000256" key="1">
    <source>
        <dbReference type="ARBA" id="ARBA00022614"/>
    </source>
</evidence>
<keyword evidence="1" id="KW-0433">Leucine-rich repeat</keyword>
<name>A0A336JWN3_CULSO</name>
<protein>
    <submittedName>
        <fullName evidence="4">CSON011490 protein</fullName>
    </submittedName>
</protein>
<dbReference type="InterPro" id="IPR032675">
    <property type="entry name" value="LRR_dom_sf"/>
</dbReference>
<dbReference type="PROSITE" id="PS51450">
    <property type="entry name" value="LRR"/>
    <property type="match status" value="5"/>
</dbReference>
<evidence type="ECO:0000256" key="3">
    <source>
        <dbReference type="SAM" id="Phobius"/>
    </source>
</evidence>
<sequence length="675" mass="77469">MFFELNYVESIDISANRIESIQKHAFKDLYLTNINISHNSINSIESGAFENCVNMTFLDLSHNNISDFKLAVFDENSYAAVFDLSYNFLSNFSKIPLKHMAGIRLLNVSFNNITIIPKQTNLKLYELHTIDISHNNITDIADNIFQPALALRYLNLSHNALKRFRVATFGALSSLLDLDISNNYLENVPKDTFVKLASLSSLNLENNLLQNMVRPSLSLSVLRFKNNKLSSIDSEVWPVMNALLTLDLTNNTLNDNLVDENFASLLTLRELHLANNNITKISKGSFRGLNSLQYLGLNNNQITEVEKDAFGKMSIFVLNLHANKISNLSNLAFFQLGQLSKLDLSANKIRFLPSDVFKGIISVKDIDLSENYIERIDNKTNSVFEYCLNIEKINLRNNKISFLSKKSLPYNQWFAYKLRHLDLSYNVMPILTNDITIGTQNLEYLNLSHNVLQEIRLGNPLTCDCHLRPFYAVLHGNASIHLDLNNETCYSLESKNQINYFKSDILICPQDDEVNQVYPFLKDLEFRAIKLTKGLLWLSWFIKGKGDIADFYLSLKDVDRKLSIQEFHIPYDQRTFNISLNNIRANNIEVCLLSKDSKGNINKWLKNQCFVMHSEWKTLNKKCYRNFARSCDIYNPKTKTFSKLKSNKAVTHNNIMVVTISITLINFFLSALIIN</sequence>
<dbReference type="InterPro" id="IPR050333">
    <property type="entry name" value="SLRP"/>
</dbReference>
<dbReference type="VEuPathDB" id="VectorBase:CSON011490"/>
<organism evidence="4">
    <name type="scientific">Culicoides sonorensis</name>
    <name type="common">Biting midge</name>
    <dbReference type="NCBI Taxonomy" id="179676"/>
    <lineage>
        <taxon>Eukaryota</taxon>
        <taxon>Metazoa</taxon>
        <taxon>Ecdysozoa</taxon>
        <taxon>Arthropoda</taxon>
        <taxon>Hexapoda</taxon>
        <taxon>Insecta</taxon>
        <taxon>Pterygota</taxon>
        <taxon>Neoptera</taxon>
        <taxon>Endopterygota</taxon>
        <taxon>Diptera</taxon>
        <taxon>Nematocera</taxon>
        <taxon>Chironomoidea</taxon>
        <taxon>Ceratopogonidae</taxon>
        <taxon>Ceratopogoninae</taxon>
        <taxon>Culicoides</taxon>
        <taxon>Monoculicoides</taxon>
    </lineage>
</organism>
<dbReference type="PANTHER" id="PTHR45712:SF22">
    <property type="entry name" value="INSULIN-LIKE GROWTH FACTOR-BINDING PROTEIN COMPLEX ACID LABILE SUBUNIT"/>
    <property type="match status" value="1"/>
</dbReference>
<keyword evidence="3" id="KW-0472">Membrane</keyword>
<dbReference type="InterPro" id="IPR001611">
    <property type="entry name" value="Leu-rich_rpt"/>
</dbReference>
<evidence type="ECO:0000256" key="2">
    <source>
        <dbReference type="ARBA" id="ARBA00022737"/>
    </source>
</evidence>